<feature type="region of interest" description="Disordered" evidence="1">
    <location>
        <begin position="82"/>
        <end position="131"/>
    </location>
</feature>
<name>A0A4C1ZZT9_EUMVA</name>
<gene>
    <name evidence="2" type="ORF">EVAR_90139_1</name>
</gene>
<feature type="region of interest" description="Disordered" evidence="1">
    <location>
        <begin position="25"/>
        <end position="69"/>
    </location>
</feature>
<accession>A0A4C1ZZT9</accession>
<evidence type="ECO:0000256" key="1">
    <source>
        <dbReference type="SAM" id="MobiDB-lite"/>
    </source>
</evidence>
<reference evidence="2 3" key="1">
    <citation type="journal article" date="2019" name="Commun. Biol.">
        <title>The bagworm genome reveals a unique fibroin gene that provides high tensile strength.</title>
        <authorList>
            <person name="Kono N."/>
            <person name="Nakamura H."/>
            <person name="Ohtoshi R."/>
            <person name="Tomita M."/>
            <person name="Numata K."/>
            <person name="Arakawa K."/>
        </authorList>
    </citation>
    <scope>NUCLEOTIDE SEQUENCE [LARGE SCALE GENOMIC DNA]</scope>
</reference>
<feature type="compositionally biased region" description="Polar residues" evidence="1">
    <location>
        <begin position="29"/>
        <end position="43"/>
    </location>
</feature>
<protein>
    <recommendedName>
        <fullName evidence="4">Swi5-dependent recombination DNA repair protein 1 homolog</fullName>
    </recommendedName>
</protein>
<feature type="compositionally biased region" description="Polar residues" evidence="1">
    <location>
        <begin position="82"/>
        <end position="91"/>
    </location>
</feature>
<feature type="compositionally biased region" description="Basic and acidic residues" evidence="1">
    <location>
        <begin position="112"/>
        <end position="121"/>
    </location>
</feature>
<dbReference type="OrthoDB" id="10051617at2759"/>
<keyword evidence="3" id="KW-1185">Reference proteome</keyword>
<evidence type="ECO:0000313" key="3">
    <source>
        <dbReference type="Proteomes" id="UP000299102"/>
    </source>
</evidence>
<dbReference type="EMBL" id="BGZK01002352">
    <property type="protein sequence ID" value="GBP93228.1"/>
    <property type="molecule type" value="Genomic_DNA"/>
</dbReference>
<dbReference type="Gene3D" id="6.10.140.1020">
    <property type="match status" value="1"/>
</dbReference>
<dbReference type="STRING" id="151549.A0A4C1ZZT9"/>
<evidence type="ECO:0008006" key="4">
    <source>
        <dbReference type="Google" id="ProtNLM"/>
    </source>
</evidence>
<sequence>MATSKTPGGISKSFLTPCRRLGLSRKWKSGSSPFISPLSQNVDNENKTPENLLNKKKPTKRLHDAENTEVKKLVERGDFESDTVNNDSIVSTPIRGSSFSRRKKSKSSLESITHENEREKYNSSQTPTEDELVDDKVNIDCNTESKLHYFQELKSKVPSSGNSLTRSHSPESTLIKSGNLSKDCIVVIEKQFLGTDNVCSTLNKVQSDVKHDDEDIPLSRIKKINKSNSKIESDDCNDFCEKNPNVILKVTKLEDKKTSTSDLNENKRKNRKEKAKPLITTVVDDQLSSQKSNLVHDDDDDDDFDLMSKKTILIKKTYNKTKLSRAKSTGSITQKDIDELKARIEAKQRLLIAKTNSSEFEELRALIKKWQKGCQEALAELLDLMKKKIPENQLMNYSELLKTLNIPPSLAGYDEENDCFFSPCERGGEGGEKPIMGRLCARAHRCVRLSQTKNLLNNLSLQWREQNAITPS</sequence>
<organism evidence="2 3">
    <name type="scientific">Eumeta variegata</name>
    <name type="common">Bagworm moth</name>
    <name type="synonym">Eumeta japonica</name>
    <dbReference type="NCBI Taxonomy" id="151549"/>
    <lineage>
        <taxon>Eukaryota</taxon>
        <taxon>Metazoa</taxon>
        <taxon>Ecdysozoa</taxon>
        <taxon>Arthropoda</taxon>
        <taxon>Hexapoda</taxon>
        <taxon>Insecta</taxon>
        <taxon>Pterygota</taxon>
        <taxon>Neoptera</taxon>
        <taxon>Endopterygota</taxon>
        <taxon>Lepidoptera</taxon>
        <taxon>Glossata</taxon>
        <taxon>Ditrysia</taxon>
        <taxon>Tineoidea</taxon>
        <taxon>Psychidae</taxon>
        <taxon>Oiketicinae</taxon>
        <taxon>Eumeta</taxon>
    </lineage>
</organism>
<dbReference type="Proteomes" id="UP000299102">
    <property type="component" value="Unassembled WGS sequence"/>
</dbReference>
<evidence type="ECO:0000313" key="2">
    <source>
        <dbReference type="EMBL" id="GBP93228.1"/>
    </source>
</evidence>
<dbReference type="AlphaFoldDB" id="A0A4C1ZZT9"/>
<comment type="caution">
    <text evidence="2">The sequence shown here is derived from an EMBL/GenBank/DDBJ whole genome shotgun (WGS) entry which is preliminary data.</text>
</comment>
<proteinExistence type="predicted"/>